<feature type="compositionally biased region" description="Basic and acidic residues" evidence="1">
    <location>
        <begin position="833"/>
        <end position="845"/>
    </location>
</feature>
<feature type="region of interest" description="Disordered" evidence="1">
    <location>
        <begin position="208"/>
        <end position="408"/>
    </location>
</feature>
<feature type="compositionally biased region" description="Polar residues" evidence="1">
    <location>
        <begin position="448"/>
        <end position="457"/>
    </location>
</feature>
<feature type="compositionally biased region" description="Polar residues" evidence="1">
    <location>
        <begin position="184"/>
        <end position="195"/>
    </location>
</feature>
<feature type="compositionally biased region" description="Low complexity" evidence="1">
    <location>
        <begin position="1021"/>
        <end position="1030"/>
    </location>
</feature>
<evidence type="ECO:0000313" key="4">
    <source>
        <dbReference type="Proteomes" id="UP000799778"/>
    </source>
</evidence>
<feature type="compositionally biased region" description="Acidic residues" evidence="1">
    <location>
        <begin position="812"/>
        <end position="822"/>
    </location>
</feature>
<feature type="compositionally biased region" description="Polar residues" evidence="1">
    <location>
        <begin position="717"/>
        <end position="756"/>
    </location>
</feature>
<feature type="compositionally biased region" description="Low complexity" evidence="1">
    <location>
        <begin position="495"/>
        <end position="514"/>
    </location>
</feature>
<proteinExistence type="predicted"/>
<feature type="compositionally biased region" description="Basic residues" evidence="1">
    <location>
        <begin position="558"/>
        <end position="568"/>
    </location>
</feature>
<dbReference type="GeneID" id="54291274"/>
<feature type="compositionally biased region" description="Polar residues" evidence="1">
    <location>
        <begin position="940"/>
        <end position="950"/>
    </location>
</feature>
<feature type="region of interest" description="Disordered" evidence="1">
    <location>
        <begin position="603"/>
        <end position="630"/>
    </location>
</feature>
<feature type="compositionally biased region" description="Polar residues" evidence="1">
    <location>
        <begin position="242"/>
        <end position="254"/>
    </location>
</feature>
<feature type="region of interest" description="Disordered" evidence="1">
    <location>
        <begin position="485"/>
        <end position="591"/>
    </location>
</feature>
<feature type="compositionally biased region" description="Low complexity" evidence="1">
    <location>
        <begin position="914"/>
        <end position="924"/>
    </location>
</feature>
<feature type="domain" description="Nucleolar protein Dnt1-like N-terminal" evidence="2">
    <location>
        <begin position="41"/>
        <end position="99"/>
    </location>
</feature>
<feature type="compositionally biased region" description="Polar residues" evidence="1">
    <location>
        <begin position="339"/>
        <end position="358"/>
    </location>
</feature>
<feature type="compositionally biased region" description="Polar residues" evidence="1">
    <location>
        <begin position="858"/>
        <end position="879"/>
    </location>
</feature>
<organism evidence="3 4">
    <name type="scientific">Aaosphaeria arxii CBS 175.79</name>
    <dbReference type="NCBI Taxonomy" id="1450172"/>
    <lineage>
        <taxon>Eukaryota</taxon>
        <taxon>Fungi</taxon>
        <taxon>Dikarya</taxon>
        <taxon>Ascomycota</taxon>
        <taxon>Pezizomycotina</taxon>
        <taxon>Dothideomycetes</taxon>
        <taxon>Pleosporomycetidae</taxon>
        <taxon>Pleosporales</taxon>
        <taxon>Pleosporales incertae sedis</taxon>
        <taxon>Aaosphaeria</taxon>
    </lineage>
</organism>
<feature type="compositionally biased region" description="Polar residues" evidence="1">
    <location>
        <begin position="580"/>
        <end position="591"/>
    </location>
</feature>
<feature type="compositionally biased region" description="Polar residues" evidence="1">
    <location>
        <begin position="296"/>
        <end position="308"/>
    </location>
</feature>
<evidence type="ECO:0000313" key="3">
    <source>
        <dbReference type="EMBL" id="KAF2015974.1"/>
    </source>
</evidence>
<dbReference type="RefSeq" id="XP_033384313.1">
    <property type="nucleotide sequence ID" value="XM_033533877.1"/>
</dbReference>
<dbReference type="Pfam" id="PF10407">
    <property type="entry name" value="Cytokin_check_N"/>
    <property type="match status" value="1"/>
</dbReference>
<feature type="region of interest" description="Disordered" evidence="1">
    <location>
        <begin position="129"/>
        <end position="195"/>
    </location>
</feature>
<gene>
    <name evidence="3" type="ORF">BU24DRAFT_492153</name>
</gene>
<evidence type="ECO:0000259" key="2">
    <source>
        <dbReference type="Pfam" id="PF10407"/>
    </source>
</evidence>
<feature type="compositionally biased region" description="Pro residues" evidence="1">
    <location>
        <begin position="1031"/>
        <end position="1041"/>
    </location>
</feature>
<feature type="compositionally biased region" description="Basic and acidic residues" evidence="1">
    <location>
        <begin position="485"/>
        <end position="494"/>
    </location>
</feature>
<accession>A0A6A5XUQ5</accession>
<feature type="compositionally biased region" description="Polar residues" evidence="1">
    <location>
        <begin position="533"/>
        <end position="546"/>
    </location>
</feature>
<sequence>MAASAASRMRLTIDVLPLTEENSHAPREYRELAVAALKGRRFALPVQSEQTLEEVWAQIEERYKRNYLQPHEAVHFTILKLQDAYECDLDLSDTVASIYEGETDPQKRLIRVVPSFTYRDFSVPISSNLRPISAQKRHRDAHEEQSNKRRRVDGHYNDEIIQDRPILSTESDNGALGARDPSPLGQSQRSKSSASVIYVQNSQTGEAIFPPAIKEESPELGVPTTRSENTVDQAASARRATSVISEITSQQDANANGPLTPPSNNEETVQHSSSPELFLRPTRPVITYGSRRNIRTVDSAQKSSQPQKKTYDKSAISKTPNTRGKSFKIPMSFDDEIVSTPQSAQRQRSSMNDQSSEPEVQREDSVSSSVLLSGSPKRPSPGKGEISGRVNGQSSGSAVSNSHNDNNASRGVQVVIPSRASAVNTQKSEPQRPHRPVPKNARKVSGEDQLSTNGSLLSSQVTLNDQLREVSPFYASKTLAMVHHNEDQRLDKVSTPKSSTKSSNKSSSKSIRSSGLPKPSKKYYEMAKPETPVKQQTPKQAASRATISFAADTPVAAKRPRGRPRGSKNKRDSDGVPVDISSTPASSWQTFMSTNMDADTSIAITPSKVLGGEQASQEMPPPGTSLAPKAEGFVFVQECPTSTPVQNMWQIGDSSNHVTPKSQTTRDSAPKAGRQSQVALSSPKQQKHRSTTPSQNKETVSPQLKNPMADDGKHTQRASIDSQSAKAQHRSIQIQVPENVRDQPTTEPRSDSTTAQGAMGIAQTFTPVNGLSSETQKTTTQETALDGSPAAVPSSPGNTVEDPMVVSSAESSYEDDENEEEDREHQVSTGSMRSDKVDSDIDQIMKEATVQEVAGGDNQESVTGKENSGETQNARTDANSAAPIARAPSWSFGTLTQSAEVDGKDKPLAYQPDASTRSTSTSASDLEAEEERENSPPESGVSSARSSPAASHQPARFLSRSPTPEQSEGEDESPEFTPAPEKTATAIEDQEESEESEDSDSRTSSSNSESEQDDSDEDETPAANPATNLPAIPPSSPPALPPHTARAKAGGATSAPTPPISSSQPLPLAARSAGTGVARSIPSSSQGTPHTPAARSSQLLNTARRTHQFPNIKQQLLAERSATKTAQKGKTFDPSSTSMGKLSNPNLKKRALAFSEDSDEDSSSDSSSSDSDDHGKGPEGAGCTIA</sequence>
<feature type="compositionally biased region" description="Polar residues" evidence="1">
    <location>
        <begin position="224"/>
        <end position="233"/>
    </location>
</feature>
<dbReference type="AlphaFoldDB" id="A0A6A5XUQ5"/>
<feature type="compositionally biased region" description="Polar residues" evidence="1">
    <location>
        <begin position="1081"/>
        <end position="1114"/>
    </location>
</feature>
<dbReference type="OrthoDB" id="6365676at2759"/>
<feature type="compositionally biased region" description="Polar residues" evidence="1">
    <location>
        <begin position="674"/>
        <end position="684"/>
    </location>
</feature>
<dbReference type="Proteomes" id="UP000799778">
    <property type="component" value="Unassembled WGS sequence"/>
</dbReference>
<feature type="region of interest" description="Disordered" evidence="1">
    <location>
        <begin position="421"/>
        <end position="457"/>
    </location>
</feature>
<reference evidence="3" key="1">
    <citation type="journal article" date="2020" name="Stud. Mycol.">
        <title>101 Dothideomycetes genomes: a test case for predicting lifestyles and emergence of pathogens.</title>
        <authorList>
            <person name="Haridas S."/>
            <person name="Albert R."/>
            <person name="Binder M."/>
            <person name="Bloem J."/>
            <person name="Labutti K."/>
            <person name="Salamov A."/>
            <person name="Andreopoulos B."/>
            <person name="Baker S."/>
            <person name="Barry K."/>
            <person name="Bills G."/>
            <person name="Bluhm B."/>
            <person name="Cannon C."/>
            <person name="Castanera R."/>
            <person name="Culley D."/>
            <person name="Daum C."/>
            <person name="Ezra D."/>
            <person name="Gonzalez J."/>
            <person name="Henrissat B."/>
            <person name="Kuo A."/>
            <person name="Liang C."/>
            <person name="Lipzen A."/>
            <person name="Lutzoni F."/>
            <person name="Magnuson J."/>
            <person name="Mondo S."/>
            <person name="Nolan M."/>
            <person name="Ohm R."/>
            <person name="Pangilinan J."/>
            <person name="Park H.-J."/>
            <person name="Ramirez L."/>
            <person name="Alfaro M."/>
            <person name="Sun H."/>
            <person name="Tritt A."/>
            <person name="Yoshinaga Y."/>
            <person name="Zwiers L.-H."/>
            <person name="Turgeon B."/>
            <person name="Goodwin S."/>
            <person name="Spatafora J."/>
            <person name="Crous P."/>
            <person name="Grigoriev I."/>
        </authorList>
    </citation>
    <scope>NUCLEOTIDE SEQUENCE</scope>
    <source>
        <strain evidence="3">CBS 175.79</strain>
    </source>
</reference>
<feature type="compositionally biased region" description="Low complexity" evidence="1">
    <location>
        <begin position="1052"/>
        <end position="1065"/>
    </location>
</feature>
<feature type="compositionally biased region" description="Low complexity" evidence="1">
    <location>
        <begin position="366"/>
        <end position="375"/>
    </location>
</feature>
<protein>
    <recommendedName>
        <fullName evidence="2">Nucleolar protein Dnt1-like N-terminal domain-containing protein</fullName>
    </recommendedName>
</protein>
<evidence type="ECO:0000256" key="1">
    <source>
        <dbReference type="SAM" id="MobiDB-lite"/>
    </source>
</evidence>
<dbReference type="EMBL" id="ML978069">
    <property type="protein sequence ID" value="KAF2015974.1"/>
    <property type="molecule type" value="Genomic_DNA"/>
</dbReference>
<feature type="compositionally biased region" description="Polar residues" evidence="1">
    <location>
        <begin position="645"/>
        <end position="667"/>
    </location>
</feature>
<feature type="compositionally biased region" description="Polar residues" evidence="1">
    <location>
        <begin position="262"/>
        <end position="275"/>
    </location>
</feature>
<keyword evidence="4" id="KW-1185">Reference proteome</keyword>
<feature type="compositionally biased region" description="Acidic residues" evidence="1">
    <location>
        <begin position="1010"/>
        <end position="1020"/>
    </location>
</feature>
<feature type="compositionally biased region" description="Polar residues" evidence="1">
    <location>
        <begin position="691"/>
        <end position="704"/>
    </location>
</feature>
<feature type="compositionally biased region" description="Acidic residues" evidence="1">
    <location>
        <begin position="988"/>
        <end position="998"/>
    </location>
</feature>
<feature type="compositionally biased region" description="Polar residues" evidence="1">
    <location>
        <begin position="1123"/>
        <end position="1146"/>
    </location>
</feature>
<dbReference type="InterPro" id="IPR018844">
    <property type="entry name" value="Dnt1-like_N"/>
</dbReference>
<feature type="compositionally biased region" description="Polar residues" evidence="1">
    <location>
        <begin position="390"/>
        <end position="408"/>
    </location>
</feature>
<name>A0A6A5XUQ5_9PLEO</name>
<feature type="compositionally biased region" description="Low complexity" evidence="1">
    <location>
        <begin position="772"/>
        <end position="783"/>
    </location>
</feature>
<feature type="compositionally biased region" description="Basic residues" evidence="1">
    <location>
        <begin position="433"/>
        <end position="442"/>
    </location>
</feature>
<feature type="region of interest" description="Disordered" evidence="1">
    <location>
        <begin position="645"/>
        <end position="1186"/>
    </location>
</feature>
<feature type="compositionally biased region" description="Basic and acidic residues" evidence="1">
    <location>
        <begin position="140"/>
        <end position="162"/>
    </location>
</feature>